<dbReference type="GO" id="GO:0003924">
    <property type="term" value="F:GTPase activity"/>
    <property type="evidence" value="ECO:0007669"/>
    <property type="project" value="InterPro"/>
</dbReference>
<feature type="compositionally biased region" description="Basic residues" evidence="3">
    <location>
        <begin position="411"/>
        <end position="422"/>
    </location>
</feature>
<feature type="region of interest" description="Disordered" evidence="3">
    <location>
        <begin position="403"/>
        <end position="422"/>
    </location>
</feature>
<organism evidence="5 6">
    <name type="scientific">Chrysochromulina tobinii</name>
    <dbReference type="NCBI Taxonomy" id="1460289"/>
    <lineage>
        <taxon>Eukaryota</taxon>
        <taxon>Haptista</taxon>
        <taxon>Haptophyta</taxon>
        <taxon>Prymnesiophyceae</taxon>
        <taxon>Prymnesiales</taxon>
        <taxon>Chrysochromulinaceae</taxon>
        <taxon>Chrysochromulina</taxon>
    </lineage>
</organism>
<dbReference type="SUPFAM" id="SSF52540">
    <property type="entry name" value="P-loop containing nucleoside triphosphate hydrolases"/>
    <property type="match status" value="1"/>
</dbReference>
<proteinExistence type="predicted"/>
<feature type="domain" description="Tr-type G" evidence="4">
    <location>
        <begin position="36"/>
        <end position="90"/>
    </location>
</feature>
<dbReference type="Gene3D" id="3.40.50.300">
    <property type="entry name" value="P-loop containing nucleotide triphosphate hydrolases"/>
    <property type="match status" value="1"/>
</dbReference>
<evidence type="ECO:0000313" key="5">
    <source>
        <dbReference type="EMBL" id="KOO23020.1"/>
    </source>
</evidence>
<dbReference type="Gene3D" id="3.40.50.10050">
    <property type="entry name" value="Translation initiation factor IF- 2, domain 3"/>
    <property type="match status" value="1"/>
</dbReference>
<dbReference type="PANTHER" id="PTHR43381:SF5">
    <property type="entry name" value="TR-TYPE G DOMAIN-CONTAINING PROTEIN"/>
    <property type="match status" value="1"/>
</dbReference>
<dbReference type="InterPro" id="IPR036925">
    <property type="entry name" value="TIF_IF2_dom3_sf"/>
</dbReference>
<dbReference type="AlphaFoldDB" id="A0A0M0J980"/>
<evidence type="ECO:0000259" key="4">
    <source>
        <dbReference type="Pfam" id="PF00009"/>
    </source>
</evidence>
<dbReference type="SUPFAM" id="SSF52156">
    <property type="entry name" value="Initiation factor IF2/eIF5b, domain 3"/>
    <property type="match status" value="1"/>
</dbReference>
<dbReference type="GO" id="GO:0005525">
    <property type="term" value="F:GTP binding"/>
    <property type="evidence" value="ECO:0007669"/>
    <property type="project" value="UniProtKB-KW"/>
</dbReference>
<gene>
    <name evidence="5" type="ORF">Ctob_001039</name>
</gene>
<accession>A0A0M0J980</accession>
<evidence type="ECO:0000256" key="1">
    <source>
        <dbReference type="ARBA" id="ARBA00022741"/>
    </source>
</evidence>
<evidence type="ECO:0000256" key="2">
    <source>
        <dbReference type="ARBA" id="ARBA00023134"/>
    </source>
</evidence>
<dbReference type="InterPro" id="IPR000795">
    <property type="entry name" value="T_Tr_GTP-bd_dom"/>
</dbReference>
<comment type="caution">
    <text evidence="5">The sequence shown here is derived from an EMBL/GenBank/DDBJ whole genome shotgun (WGS) entry which is preliminary data.</text>
</comment>
<sequence length="422" mass="45552">MRSAKIEVVLRPFMRPKELLRALGQPRVFEGMRTVVADGADLALVLVAVDAGIQRQTREVLRRCAARGQPVLFALTKADTAGECRSEALTSRRVVALRAALRRLWATELRRVGTDRHAARLLATRAAAPPALLCAPRGWGLDALHFVCGSASGRVRQIGLVERGDGGPGPTGGVCEVRSATAGQPVRLLVGWDDAKSAGVGRFEVGDLLRAWPREEALALASYRQSVEAFLDSRIELDEPMGKAAREAALPEGEALEGPEAVEAAVEADEPLDQWAEAPDGLARAERLGEATGAAAILKAQSAGELQGMLDFLASRQTGDRLILLSYGVGMPRDEEMLMAKDALEQEVPCAIYTLNLKVPPERHRRASSLGVSIREHSVFHELLVEMLDAAKLAPPKRELAAMADDGTLTKQRRVGSVKRRK</sequence>
<dbReference type="Pfam" id="PF00009">
    <property type="entry name" value="GTP_EFTU"/>
    <property type="match status" value="1"/>
</dbReference>
<protein>
    <recommendedName>
        <fullName evidence="4">Tr-type G domain-containing protein</fullName>
    </recommendedName>
</protein>
<keyword evidence="2" id="KW-0342">GTP-binding</keyword>
<evidence type="ECO:0000256" key="3">
    <source>
        <dbReference type="SAM" id="MobiDB-lite"/>
    </source>
</evidence>
<dbReference type="PANTHER" id="PTHR43381">
    <property type="entry name" value="TRANSLATION INITIATION FACTOR IF-2-RELATED"/>
    <property type="match status" value="1"/>
</dbReference>
<dbReference type="EMBL" id="JWZX01003227">
    <property type="protein sequence ID" value="KOO23020.1"/>
    <property type="molecule type" value="Genomic_DNA"/>
</dbReference>
<evidence type="ECO:0000313" key="6">
    <source>
        <dbReference type="Proteomes" id="UP000037460"/>
    </source>
</evidence>
<keyword evidence="1" id="KW-0547">Nucleotide-binding</keyword>
<dbReference type="GO" id="GO:0005737">
    <property type="term" value="C:cytoplasm"/>
    <property type="evidence" value="ECO:0007669"/>
    <property type="project" value="TreeGrafter"/>
</dbReference>
<reference evidence="6" key="1">
    <citation type="journal article" date="2015" name="PLoS Genet.">
        <title>Genome Sequence and Transcriptome Analyses of Chrysochromulina tobin: Metabolic Tools for Enhanced Algal Fitness in the Prominent Order Prymnesiales (Haptophyceae).</title>
        <authorList>
            <person name="Hovde B.T."/>
            <person name="Deodato C.R."/>
            <person name="Hunsperger H.M."/>
            <person name="Ryken S.A."/>
            <person name="Yost W."/>
            <person name="Jha R.K."/>
            <person name="Patterson J."/>
            <person name="Monnat R.J. Jr."/>
            <person name="Barlow S.B."/>
            <person name="Starkenburg S.R."/>
            <person name="Cattolico R.A."/>
        </authorList>
    </citation>
    <scope>NUCLEOTIDE SEQUENCE</scope>
    <source>
        <strain evidence="6">CCMP291</strain>
    </source>
</reference>
<dbReference type="Proteomes" id="UP000037460">
    <property type="component" value="Unassembled WGS sequence"/>
</dbReference>
<name>A0A0M0J980_9EUKA</name>
<dbReference type="InterPro" id="IPR027417">
    <property type="entry name" value="P-loop_NTPase"/>
</dbReference>
<keyword evidence="6" id="KW-1185">Reference proteome</keyword>
<dbReference type="GO" id="GO:0003743">
    <property type="term" value="F:translation initiation factor activity"/>
    <property type="evidence" value="ECO:0007669"/>
    <property type="project" value="TreeGrafter"/>
</dbReference>
<dbReference type="InterPro" id="IPR015760">
    <property type="entry name" value="TIF_IF2"/>
</dbReference>